<evidence type="ECO:0000313" key="3">
    <source>
        <dbReference type="Proteomes" id="UP000470771"/>
    </source>
</evidence>
<reference evidence="2 3" key="1">
    <citation type="submission" date="2019-12" db="EMBL/GenBank/DDBJ databases">
        <authorList>
            <person name="Zhao J."/>
        </authorList>
    </citation>
    <scope>NUCLEOTIDE SEQUENCE [LARGE SCALE GENOMIC DNA]</scope>
    <source>
        <strain evidence="2 3">S-15</strain>
    </source>
</reference>
<accession>A0A6N9NKP9</accession>
<dbReference type="InterPro" id="IPR054223">
    <property type="entry name" value="DUF6943"/>
</dbReference>
<feature type="coiled-coil region" evidence="1">
    <location>
        <begin position="85"/>
        <end position="115"/>
    </location>
</feature>
<dbReference type="RefSeq" id="WP_160633378.1">
    <property type="nucleotide sequence ID" value="NZ_WWNE01000007.1"/>
</dbReference>
<dbReference type="EMBL" id="WWNE01000007">
    <property type="protein sequence ID" value="NBG66429.1"/>
    <property type="molecule type" value="Genomic_DNA"/>
</dbReference>
<protein>
    <submittedName>
        <fullName evidence="2">Uncharacterized protein</fullName>
    </submittedName>
</protein>
<evidence type="ECO:0000256" key="1">
    <source>
        <dbReference type="SAM" id="Coils"/>
    </source>
</evidence>
<organism evidence="2 3">
    <name type="scientific">Acidiluteibacter ferrifornacis</name>
    <dbReference type="NCBI Taxonomy" id="2692424"/>
    <lineage>
        <taxon>Bacteria</taxon>
        <taxon>Pseudomonadati</taxon>
        <taxon>Bacteroidota</taxon>
        <taxon>Flavobacteriia</taxon>
        <taxon>Flavobacteriales</taxon>
        <taxon>Cryomorphaceae</taxon>
        <taxon>Acidiluteibacter</taxon>
    </lineage>
</organism>
<dbReference type="Proteomes" id="UP000470771">
    <property type="component" value="Unassembled WGS sequence"/>
</dbReference>
<name>A0A6N9NKP9_9FLAO</name>
<evidence type="ECO:0000313" key="2">
    <source>
        <dbReference type="EMBL" id="NBG66429.1"/>
    </source>
</evidence>
<sequence length="138" mass="16257">MKTLLLKTHRPTTTYTQPHFFILNKGLNSGKPLKAPCPNCFVCLLENPDSVDQVYWIAYALWKSRQLEMFLRGSVIPFITIGEYRKHFLRTIKAAEEKEQQLEKLIQSFKLLEIQEQKIHVSLKMIETARMAFFRELL</sequence>
<dbReference type="Pfam" id="PF22105">
    <property type="entry name" value="DUF6943"/>
    <property type="match status" value="1"/>
</dbReference>
<keyword evidence="3" id="KW-1185">Reference proteome</keyword>
<dbReference type="AlphaFoldDB" id="A0A6N9NKP9"/>
<gene>
    <name evidence="2" type="ORF">GQN54_09900</name>
</gene>
<proteinExistence type="predicted"/>
<comment type="caution">
    <text evidence="2">The sequence shown here is derived from an EMBL/GenBank/DDBJ whole genome shotgun (WGS) entry which is preliminary data.</text>
</comment>
<keyword evidence="1" id="KW-0175">Coiled coil</keyword>